<dbReference type="PANTHER" id="PTHR12984:SF16">
    <property type="entry name" value="BLACK MATCH, ISOFORM H"/>
    <property type="match status" value="1"/>
</dbReference>
<dbReference type="AlphaFoldDB" id="T1EY51"/>
<evidence type="ECO:0000313" key="2">
    <source>
        <dbReference type="EMBL" id="ESN90740.1"/>
    </source>
</evidence>
<dbReference type="InterPro" id="IPR051177">
    <property type="entry name" value="CIK-Related_Protein"/>
</dbReference>
<reference evidence="4" key="1">
    <citation type="submission" date="2012-12" db="EMBL/GenBank/DDBJ databases">
        <authorList>
            <person name="Hellsten U."/>
            <person name="Grimwood J."/>
            <person name="Chapman J.A."/>
            <person name="Shapiro H."/>
            <person name="Aerts A."/>
            <person name="Otillar R.P."/>
            <person name="Terry A.Y."/>
            <person name="Boore J.L."/>
            <person name="Simakov O."/>
            <person name="Marletaz F."/>
            <person name="Cho S.-J."/>
            <person name="Edsinger-Gonzales E."/>
            <person name="Havlak P."/>
            <person name="Kuo D.-H."/>
            <person name="Larsson T."/>
            <person name="Lv J."/>
            <person name="Arendt D."/>
            <person name="Savage R."/>
            <person name="Osoegawa K."/>
            <person name="de Jong P."/>
            <person name="Lindberg D.R."/>
            <person name="Seaver E.C."/>
            <person name="Weisblat D.A."/>
            <person name="Putnam N.H."/>
            <person name="Grigoriev I.V."/>
            <person name="Rokhsar D.S."/>
        </authorList>
    </citation>
    <scope>NUCLEOTIDE SEQUENCE</scope>
</reference>
<evidence type="ECO:0000313" key="4">
    <source>
        <dbReference type="Proteomes" id="UP000015101"/>
    </source>
</evidence>
<dbReference type="EnsemblMetazoa" id="HelroT166443">
    <property type="protein sequence ID" value="HelroP166443"/>
    <property type="gene ID" value="HelroG166443"/>
</dbReference>
<dbReference type="KEGG" id="hro:HELRODRAFT_166443"/>
<feature type="region of interest" description="Disordered" evidence="1">
    <location>
        <begin position="465"/>
        <end position="493"/>
    </location>
</feature>
<evidence type="ECO:0000256" key="1">
    <source>
        <dbReference type="SAM" id="MobiDB-lite"/>
    </source>
</evidence>
<proteinExistence type="predicted"/>
<reference evidence="2 4" key="2">
    <citation type="journal article" date="2013" name="Nature">
        <title>Insights into bilaterian evolution from three spiralian genomes.</title>
        <authorList>
            <person name="Simakov O."/>
            <person name="Marletaz F."/>
            <person name="Cho S.J."/>
            <person name="Edsinger-Gonzales E."/>
            <person name="Havlak P."/>
            <person name="Hellsten U."/>
            <person name="Kuo D.H."/>
            <person name="Larsson T."/>
            <person name="Lv J."/>
            <person name="Arendt D."/>
            <person name="Savage R."/>
            <person name="Osoegawa K."/>
            <person name="de Jong P."/>
            <person name="Grimwood J."/>
            <person name="Chapman J.A."/>
            <person name="Shapiro H."/>
            <person name="Aerts A."/>
            <person name="Otillar R.P."/>
            <person name="Terry A.Y."/>
            <person name="Boore J.L."/>
            <person name="Grigoriev I.V."/>
            <person name="Lindberg D.R."/>
            <person name="Seaver E.C."/>
            <person name="Weisblat D.A."/>
            <person name="Putnam N.H."/>
            <person name="Rokhsar D.S."/>
        </authorList>
    </citation>
    <scope>NUCLEOTIDE SEQUENCE</scope>
</reference>
<protein>
    <recommendedName>
        <fullName evidence="5">SCY1-like protein 2</fullName>
    </recommendedName>
</protein>
<keyword evidence="4" id="KW-1185">Reference proteome</keyword>
<dbReference type="EMBL" id="AMQM01002381">
    <property type="status" value="NOT_ANNOTATED_CDS"/>
    <property type="molecule type" value="Genomic_DNA"/>
</dbReference>
<organism evidence="3 4">
    <name type="scientific">Helobdella robusta</name>
    <name type="common">Californian leech</name>
    <dbReference type="NCBI Taxonomy" id="6412"/>
    <lineage>
        <taxon>Eukaryota</taxon>
        <taxon>Metazoa</taxon>
        <taxon>Spiralia</taxon>
        <taxon>Lophotrochozoa</taxon>
        <taxon>Annelida</taxon>
        <taxon>Clitellata</taxon>
        <taxon>Hirudinea</taxon>
        <taxon>Rhynchobdellida</taxon>
        <taxon>Glossiphoniidae</taxon>
        <taxon>Helobdella</taxon>
    </lineage>
</organism>
<dbReference type="EMBL" id="AMQM01002380">
    <property type="status" value="NOT_ANNOTATED_CDS"/>
    <property type="molecule type" value="Genomic_DNA"/>
</dbReference>
<dbReference type="EMBL" id="KB097753">
    <property type="protein sequence ID" value="ESN90740.1"/>
    <property type="molecule type" value="Genomic_DNA"/>
</dbReference>
<dbReference type="Proteomes" id="UP000015101">
    <property type="component" value="Unassembled WGS sequence"/>
</dbReference>
<evidence type="ECO:0000313" key="3">
    <source>
        <dbReference type="EnsemblMetazoa" id="HelroP166443"/>
    </source>
</evidence>
<dbReference type="InterPro" id="IPR011989">
    <property type="entry name" value="ARM-like"/>
</dbReference>
<feature type="compositionally biased region" description="Acidic residues" evidence="1">
    <location>
        <begin position="471"/>
        <end position="486"/>
    </location>
</feature>
<sequence length="493" mass="55007">MSISGASIVPASVLEFYSIKIAPLNNMFVLERSLKHKYTKIKYFDDPTVESYQMLDKVLEFNEAAAAAAMTSSAAVMTSSAAVMTSSSSGMTSSTAMSSSSAATATAMTTFWSKDFVENFAHNLSQVPKVNIYLLEKLDVLLKRCDDVEVRSHIFPLVFNSLASNNILCQEAALNTYPAMESYLDDSIIRRSILPKAKNLFLKATSMVILDEVLPFLIEIQCSDVDIAMSIVDIKAYTHVHLYTAPAIYKHLLSDRKFGLTHNLLATKVMPSLVPLTVYPGLSIYQFNSLMTLLHDMLAQIEQERINKMINELPPPQQYNDTQREPGANIKNNINNNNNTATTNQNASLLNQSFLHVDFNAYRPPSTPEFTIQSASESRDHLDNPGYKRHASFQSLGVRRLSQMSGQSDIRANAFSQHNPHIHISQASMTASLKDNVASLFSSSKHRDSIEVKFSRHLRISDAILRSKITDDDDEEEEDDEDEDGEEILKNGK</sequence>
<gene>
    <name evidence="3" type="primary">20201501</name>
    <name evidence="2" type="ORF">HELRODRAFT_166443</name>
</gene>
<accession>T1EY51</accession>
<dbReference type="Gene3D" id="1.25.10.10">
    <property type="entry name" value="Leucine-rich Repeat Variant"/>
    <property type="match status" value="1"/>
</dbReference>
<dbReference type="HOGENOM" id="CLU_553515_0_0_1"/>
<dbReference type="PANTHER" id="PTHR12984">
    <property type="entry name" value="SCY1-RELATED S/T PROTEIN KINASE-LIKE"/>
    <property type="match status" value="1"/>
</dbReference>
<evidence type="ECO:0008006" key="5">
    <source>
        <dbReference type="Google" id="ProtNLM"/>
    </source>
</evidence>
<dbReference type="InParanoid" id="T1EY51"/>
<dbReference type="RefSeq" id="XP_009031612.1">
    <property type="nucleotide sequence ID" value="XM_009033364.1"/>
</dbReference>
<dbReference type="OrthoDB" id="79687at2759"/>
<name>T1EY51_HELRO</name>
<dbReference type="eggNOG" id="KOG2137">
    <property type="taxonomic scope" value="Eukaryota"/>
</dbReference>
<dbReference type="CTD" id="20201501"/>
<dbReference type="GeneID" id="20201501"/>
<reference evidence="3" key="3">
    <citation type="submission" date="2015-06" db="UniProtKB">
        <authorList>
            <consortium name="EnsemblMetazoa"/>
        </authorList>
    </citation>
    <scope>IDENTIFICATION</scope>
</reference>